<proteinExistence type="predicted"/>
<gene>
    <name evidence="2" type="ORF">AWC01_04100</name>
    <name evidence="1" type="ORF">MDOR_32250</name>
</gene>
<evidence type="ECO:0000313" key="3">
    <source>
        <dbReference type="Proteomes" id="UP000193564"/>
    </source>
</evidence>
<accession>A0A1X1TJ08</accession>
<reference evidence="1" key="3">
    <citation type="submission" date="2020-02" db="EMBL/GenBank/DDBJ databases">
        <authorList>
            <person name="Matsumoto Y."/>
            <person name="Motooka D."/>
            <person name="Nakamura S."/>
        </authorList>
    </citation>
    <scope>NUCLEOTIDE SEQUENCE</scope>
    <source>
        <strain evidence="1">JCM 12405</strain>
    </source>
</reference>
<reference evidence="2 3" key="1">
    <citation type="submission" date="2016-01" db="EMBL/GenBank/DDBJ databases">
        <title>The new phylogeny of the genus Mycobacterium.</title>
        <authorList>
            <person name="Tarcisio F."/>
            <person name="Conor M."/>
            <person name="Antonella G."/>
            <person name="Elisabetta G."/>
            <person name="Giulia F.S."/>
            <person name="Sara T."/>
            <person name="Anna F."/>
            <person name="Clotilde B."/>
            <person name="Roberto B."/>
            <person name="Veronica D.S."/>
            <person name="Fabio R."/>
            <person name="Monica P."/>
            <person name="Olivier J."/>
            <person name="Enrico T."/>
            <person name="Nicola S."/>
        </authorList>
    </citation>
    <scope>NUCLEOTIDE SEQUENCE [LARGE SCALE GENOMIC DNA]</scope>
    <source>
        <strain evidence="2 3">DSM 44339</strain>
    </source>
</reference>
<dbReference type="AlphaFoldDB" id="A0A1X1TJ08"/>
<dbReference type="KEGG" id="mdr:MDOR_32250"/>
<dbReference type="EMBL" id="LQOS01000013">
    <property type="protein sequence ID" value="ORV44449.1"/>
    <property type="molecule type" value="Genomic_DNA"/>
</dbReference>
<evidence type="ECO:0000313" key="4">
    <source>
        <dbReference type="Proteomes" id="UP000467201"/>
    </source>
</evidence>
<evidence type="ECO:0000313" key="1">
    <source>
        <dbReference type="EMBL" id="BBZ09056.1"/>
    </source>
</evidence>
<name>A0A1X1TJ08_9MYCO</name>
<reference evidence="1 4" key="2">
    <citation type="journal article" date="2019" name="Emerg. Microbes Infect.">
        <title>Comprehensive subspecies identification of 175 nontuberculous mycobacteria species based on 7547 genomic profiles.</title>
        <authorList>
            <person name="Matsumoto Y."/>
            <person name="Kinjo T."/>
            <person name="Motooka D."/>
            <person name="Nabeya D."/>
            <person name="Jung N."/>
            <person name="Uechi K."/>
            <person name="Horii T."/>
            <person name="Iida T."/>
            <person name="Fujita J."/>
            <person name="Nakamura S."/>
        </authorList>
    </citation>
    <scope>NUCLEOTIDE SEQUENCE [LARGE SCALE GENOMIC DNA]</scope>
    <source>
        <strain evidence="1 4">JCM 12405</strain>
    </source>
</reference>
<sequence length="144" mass="16213">MADAEQVTCETLDDGRIARIWLDRPHTQTLGSEEAIAERGPGPAQHLSFRINGATRPAVAERVYLQEWHYFFETTRLLRDHPASSRPPGAGVIYARPPSRIHELGHAHWAAHNENRSRSGCLPTGLARTRRTEVGPERRALTYD</sequence>
<protein>
    <submittedName>
        <fullName evidence="2">Uncharacterized protein</fullName>
    </submittedName>
</protein>
<dbReference type="EMBL" id="AP022605">
    <property type="protein sequence ID" value="BBZ09056.1"/>
    <property type="molecule type" value="Genomic_DNA"/>
</dbReference>
<keyword evidence="3" id="KW-1185">Reference proteome</keyword>
<dbReference type="Proteomes" id="UP000467201">
    <property type="component" value="Chromosome"/>
</dbReference>
<evidence type="ECO:0000313" key="2">
    <source>
        <dbReference type="EMBL" id="ORV44449.1"/>
    </source>
</evidence>
<organism evidence="2 3">
    <name type="scientific">Mycolicibacterium doricum</name>
    <dbReference type="NCBI Taxonomy" id="126673"/>
    <lineage>
        <taxon>Bacteria</taxon>
        <taxon>Bacillati</taxon>
        <taxon>Actinomycetota</taxon>
        <taxon>Actinomycetes</taxon>
        <taxon>Mycobacteriales</taxon>
        <taxon>Mycobacteriaceae</taxon>
        <taxon>Mycolicibacterium</taxon>
    </lineage>
</organism>
<dbReference type="STRING" id="126673.AWC01_04100"/>
<dbReference type="Proteomes" id="UP000193564">
    <property type="component" value="Unassembled WGS sequence"/>
</dbReference>